<reference evidence="3" key="1">
    <citation type="submission" date="2013-06" db="EMBL/GenBank/DDBJ databases">
        <authorList>
            <person name="Zhao Q."/>
        </authorList>
    </citation>
    <scope>NUCLEOTIDE SEQUENCE</scope>
    <source>
        <strain evidence="3">cv. W1943</strain>
    </source>
</reference>
<evidence type="ECO:0000313" key="2">
    <source>
        <dbReference type="EnsemblPlants" id="ORUFI04G09120.1"/>
    </source>
</evidence>
<dbReference type="EnsemblPlants" id="ORUFI04G09120.1">
    <property type="protein sequence ID" value="ORUFI04G09120.1"/>
    <property type="gene ID" value="ORUFI04G09120"/>
</dbReference>
<sequence>MAWLWVRRRRATAGMGGEGGGEEAAHPAAAPCPTCADPVAVERIQAWMRAAQRRMRSGSCTGDGERGCDRREARLRWIGPPLRPHAHDVTSAAASSDSDGYGGTAAATSTTRRRRCPEQVPIKI</sequence>
<name>A0A0E0P7I3_ORYRU</name>
<evidence type="ECO:0000313" key="3">
    <source>
        <dbReference type="Proteomes" id="UP000008022"/>
    </source>
</evidence>
<dbReference type="Gramene" id="ORUFI04G09120.1">
    <property type="protein sequence ID" value="ORUFI04G09120.1"/>
    <property type="gene ID" value="ORUFI04G09120"/>
</dbReference>
<reference evidence="2" key="2">
    <citation type="submission" date="2015-06" db="UniProtKB">
        <authorList>
            <consortium name="EnsemblPlants"/>
        </authorList>
    </citation>
    <scope>IDENTIFICATION</scope>
</reference>
<proteinExistence type="predicted"/>
<dbReference type="HOGENOM" id="CLU_2007696_0_0_1"/>
<keyword evidence="3" id="KW-1185">Reference proteome</keyword>
<dbReference type="Proteomes" id="UP000008022">
    <property type="component" value="Unassembled WGS sequence"/>
</dbReference>
<organism evidence="2 3">
    <name type="scientific">Oryza rufipogon</name>
    <name type="common">Brownbeard rice</name>
    <name type="synonym">Asian wild rice</name>
    <dbReference type="NCBI Taxonomy" id="4529"/>
    <lineage>
        <taxon>Eukaryota</taxon>
        <taxon>Viridiplantae</taxon>
        <taxon>Streptophyta</taxon>
        <taxon>Embryophyta</taxon>
        <taxon>Tracheophyta</taxon>
        <taxon>Spermatophyta</taxon>
        <taxon>Magnoliopsida</taxon>
        <taxon>Liliopsida</taxon>
        <taxon>Poales</taxon>
        <taxon>Poaceae</taxon>
        <taxon>BOP clade</taxon>
        <taxon>Oryzoideae</taxon>
        <taxon>Oryzeae</taxon>
        <taxon>Oryzinae</taxon>
        <taxon>Oryza</taxon>
    </lineage>
</organism>
<accession>A0A0E0P7I3</accession>
<protein>
    <submittedName>
        <fullName evidence="2">Uncharacterized protein</fullName>
    </submittedName>
</protein>
<feature type="region of interest" description="Disordered" evidence="1">
    <location>
        <begin position="81"/>
        <end position="124"/>
    </location>
</feature>
<feature type="compositionally biased region" description="Low complexity" evidence="1">
    <location>
        <begin position="90"/>
        <end position="110"/>
    </location>
</feature>
<evidence type="ECO:0000256" key="1">
    <source>
        <dbReference type="SAM" id="MobiDB-lite"/>
    </source>
</evidence>
<dbReference type="AlphaFoldDB" id="A0A0E0P7I3"/>